<dbReference type="EMBL" id="CP003588">
    <property type="protein sequence ID" value="AFK70193.1"/>
    <property type="molecule type" value="Genomic_DNA"/>
</dbReference>
<gene>
    <name evidence="1" type="ORF">YSA_06358</name>
</gene>
<dbReference type="Proteomes" id="UP000005268">
    <property type="component" value="Chromosome"/>
</dbReference>
<sequence length="72" mass="8423">MIFPFRENFEMPQFSHRDLQLLNPSFDSPLVAVLAELEFLRKLRLERDDGFFQTESSSQTARSCLVLNPRCS</sequence>
<proteinExistence type="predicted"/>
<dbReference type="KEGG" id="ppi:YSA_06358"/>
<dbReference type="HOGENOM" id="CLU_2719279_0_0_6"/>
<accession>I3UXH2</accession>
<protein>
    <submittedName>
        <fullName evidence="1">Filamentation induced by cAMP protein Fic</fullName>
    </submittedName>
</protein>
<evidence type="ECO:0000313" key="1">
    <source>
        <dbReference type="EMBL" id="AFK70193.1"/>
    </source>
</evidence>
<organism evidence="1 2">
    <name type="scientific">Pseudomonas putida ND6</name>
    <dbReference type="NCBI Taxonomy" id="231023"/>
    <lineage>
        <taxon>Bacteria</taxon>
        <taxon>Pseudomonadati</taxon>
        <taxon>Pseudomonadota</taxon>
        <taxon>Gammaproteobacteria</taxon>
        <taxon>Pseudomonadales</taxon>
        <taxon>Pseudomonadaceae</taxon>
        <taxon>Pseudomonas</taxon>
    </lineage>
</organism>
<dbReference type="AlphaFoldDB" id="I3UXH2"/>
<evidence type="ECO:0000313" key="2">
    <source>
        <dbReference type="Proteomes" id="UP000005268"/>
    </source>
</evidence>
<reference evidence="1 2" key="1">
    <citation type="journal article" date="2012" name="J. Bacteriol.">
        <title>Complete Genome Sequence of the Naphthalene-Degrading Pseudomonas putida Strain ND6.</title>
        <authorList>
            <person name="Li S."/>
            <person name="Zhao H."/>
            <person name="Li Y."/>
            <person name="Niu S."/>
            <person name="Cai B."/>
        </authorList>
    </citation>
    <scope>NUCLEOTIDE SEQUENCE [LARGE SCALE GENOMIC DNA]</scope>
    <source>
        <strain evidence="1 2">ND6</strain>
    </source>
</reference>
<name>I3UXH2_PSEPU</name>